<gene>
    <name evidence="2" type="ORF">JOD64_001601</name>
</gene>
<accession>A0ABS2LQC1</accession>
<feature type="compositionally biased region" description="Pro residues" evidence="1">
    <location>
        <begin position="164"/>
        <end position="175"/>
    </location>
</feature>
<feature type="compositionally biased region" description="Basic residues" evidence="1">
    <location>
        <begin position="221"/>
        <end position="245"/>
    </location>
</feature>
<proteinExistence type="predicted"/>
<evidence type="ECO:0000313" key="2">
    <source>
        <dbReference type="EMBL" id="MBM7490379.1"/>
    </source>
</evidence>
<dbReference type="Proteomes" id="UP000764837">
    <property type="component" value="Unassembled WGS sequence"/>
</dbReference>
<name>A0ABS2LQC1_9ACTN</name>
<feature type="compositionally biased region" description="Polar residues" evidence="1">
    <location>
        <begin position="273"/>
        <end position="285"/>
    </location>
</feature>
<evidence type="ECO:0000256" key="1">
    <source>
        <dbReference type="SAM" id="MobiDB-lite"/>
    </source>
</evidence>
<feature type="compositionally biased region" description="Low complexity" evidence="1">
    <location>
        <begin position="116"/>
        <end position="129"/>
    </location>
</feature>
<feature type="region of interest" description="Disordered" evidence="1">
    <location>
        <begin position="201"/>
        <end position="285"/>
    </location>
</feature>
<feature type="compositionally biased region" description="Low complexity" evidence="1">
    <location>
        <begin position="205"/>
        <end position="220"/>
    </location>
</feature>
<sequence length="285" mass="31193">MTLAEPGGRFCRGKPQTGRSPLRGSPPGSCRLQNSTRSASRSQPRIRSVPHRPILSLARRSRHEPGARSRPVCPASPVQRESYADGPEKANQGSSLVWSTATRRSPGAARRHADPTATQATERAAARPRGSTAIGADRSGPGGRCRSDQSRPPGRQRSRQRPIAPSPRRPAPWMPPARRSGGIQGARHPRIGDLVTITPHLNRRTAPSSPTSTAAQATHSPPRRRRRPTAKQATRHLKRGPRRIPCRADHPRPFRRDDRHQIGDTGASRQRDTQSVPTCQSVRHG</sequence>
<organism evidence="2 3">
    <name type="scientific">Micromonospora luteifusca</name>
    <dbReference type="NCBI Taxonomy" id="709860"/>
    <lineage>
        <taxon>Bacteria</taxon>
        <taxon>Bacillati</taxon>
        <taxon>Actinomycetota</taxon>
        <taxon>Actinomycetes</taxon>
        <taxon>Micromonosporales</taxon>
        <taxon>Micromonosporaceae</taxon>
        <taxon>Micromonospora</taxon>
    </lineage>
</organism>
<feature type="compositionally biased region" description="Polar residues" evidence="1">
    <location>
        <begin position="91"/>
        <end position="103"/>
    </location>
</feature>
<dbReference type="EMBL" id="JAFBBP010000001">
    <property type="protein sequence ID" value="MBM7490379.1"/>
    <property type="molecule type" value="Genomic_DNA"/>
</dbReference>
<feature type="region of interest" description="Disordered" evidence="1">
    <location>
        <begin position="1"/>
        <end position="189"/>
    </location>
</feature>
<feature type="compositionally biased region" description="Basic and acidic residues" evidence="1">
    <location>
        <begin position="246"/>
        <end position="262"/>
    </location>
</feature>
<reference evidence="2 3" key="1">
    <citation type="submission" date="2021-01" db="EMBL/GenBank/DDBJ databases">
        <title>Sequencing the genomes of 1000 actinobacteria strains.</title>
        <authorList>
            <person name="Klenk H.-P."/>
        </authorList>
    </citation>
    <scope>NUCLEOTIDE SEQUENCE [LARGE SCALE GENOMIC DNA]</scope>
    <source>
        <strain evidence="2 3">DSM 100204</strain>
    </source>
</reference>
<feature type="compositionally biased region" description="Polar residues" evidence="1">
    <location>
        <begin position="31"/>
        <end position="45"/>
    </location>
</feature>
<comment type="caution">
    <text evidence="2">The sequence shown here is derived from an EMBL/GenBank/DDBJ whole genome shotgun (WGS) entry which is preliminary data.</text>
</comment>
<keyword evidence="3" id="KW-1185">Reference proteome</keyword>
<protein>
    <submittedName>
        <fullName evidence="2">Uncharacterized protein</fullName>
    </submittedName>
</protein>
<evidence type="ECO:0000313" key="3">
    <source>
        <dbReference type="Proteomes" id="UP000764837"/>
    </source>
</evidence>